<keyword evidence="1" id="KW-0812">Transmembrane</keyword>
<reference evidence="2 3" key="1">
    <citation type="journal article" date="2010" name="Nature">
        <title>Nitrite-driven anaerobic methane oxidation by oxygenic bacteria.</title>
        <authorList>
            <person name="Ettwig K.F."/>
            <person name="Butler M.K."/>
            <person name="Le Paslier D."/>
            <person name="Pelletier E."/>
            <person name="Mangenot S."/>
            <person name="Kuypers M.M.M."/>
            <person name="Schreiber F."/>
            <person name="Dutilh B.E."/>
            <person name="Zedelius J."/>
            <person name="de Beer D."/>
            <person name="Gloerich J."/>
            <person name="Wessels H.J.C.T."/>
            <person name="van Allen T."/>
            <person name="Luesken F."/>
            <person name="Wu M."/>
            <person name="van de Pas-Schoonen K.T."/>
            <person name="Op den Camp H.J.M."/>
            <person name="Janssen-Megens E.M."/>
            <person name="Francoijs K-J."/>
            <person name="Stunnenberg H."/>
            <person name="Weissenbach J."/>
            <person name="Jetten M.S.M."/>
            <person name="Strous M."/>
        </authorList>
    </citation>
    <scope>NUCLEOTIDE SEQUENCE [LARGE SCALE GENOMIC DNA]</scope>
</reference>
<accession>D5MHV6</accession>
<evidence type="ECO:0000313" key="2">
    <source>
        <dbReference type="EMBL" id="CBE69247.1"/>
    </source>
</evidence>
<dbReference type="EMBL" id="FP565575">
    <property type="protein sequence ID" value="CBE69247.1"/>
    <property type="molecule type" value="Genomic_DNA"/>
</dbReference>
<keyword evidence="1" id="KW-0472">Membrane</keyword>
<sequence length="193" mass="21607">MVRFLWSERTWAIVSAVSGMVAALAATFTVYQAMTTTREDREAKRPYFTIEAPGIKPLPKSPPYRIQITMRNVGVHPATRLNGKILFVDANLATKPAYAFDFSVANDVPSGSPTPWYNDSLILPNDVPPMYVVLAASYSDTIIGKDYSQAFYMRWDGVKNGQTQPDFVHVSASERSRIEQALRTEIEGVIQRK</sequence>
<keyword evidence="1" id="KW-1133">Transmembrane helix</keyword>
<feature type="transmembrane region" description="Helical" evidence="1">
    <location>
        <begin position="12"/>
        <end position="31"/>
    </location>
</feature>
<gene>
    <name evidence="2" type="ORF">DAMO_2197</name>
</gene>
<dbReference type="Proteomes" id="UP000006898">
    <property type="component" value="Chromosome"/>
</dbReference>
<organism evidence="2 3">
    <name type="scientific">Methylomirabilis oxygeniifera</name>
    <dbReference type="NCBI Taxonomy" id="671143"/>
    <lineage>
        <taxon>Bacteria</taxon>
        <taxon>Candidatus Methylomirabilota</taxon>
        <taxon>Candidatus Methylomirabilia</taxon>
        <taxon>Candidatus Methylomirabilales</taxon>
        <taxon>Candidatus Methylomirabilaceae</taxon>
        <taxon>Candidatus Methylomirabilis</taxon>
    </lineage>
</organism>
<evidence type="ECO:0000313" key="3">
    <source>
        <dbReference type="Proteomes" id="UP000006898"/>
    </source>
</evidence>
<dbReference type="eggNOG" id="ENOG50339EC">
    <property type="taxonomic scope" value="Bacteria"/>
</dbReference>
<dbReference type="AlphaFoldDB" id="D5MHV6"/>
<proteinExistence type="predicted"/>
<protein>
    <submittedName>
        <fullName evidence="2">Uncharacterized protein</fullName>
    </submittedName>
</protein>
<dbReference type="KEGG" id="mox:DAMO_2197"/>
<name>D5MHV6_METO1</name>
<dbReference type="HOGENOM" id="CLU_1400530_0_0_0"/>
<evidence type="ECO:0000256" key="1">
    <source>
        <dbReference type="SAM" id="Phobius"/>
    </source>
</evidence>